<dbReference type="GO" id="GO:0005886">
    <property type="term" value="C:plasma membrane"/>
    <property type="evidence" value="ECO:0007669"/>
    <property type="project" value="UniProtKB-SubCell"/>
</dbReference>
<sequence length="207" mass="23267">MASKLLQRYSDGERMNHWVIALLFIAAGLSGLAFFHPSLFFLSNLFGGGVWTRILHPFIGVAMVLAFLGMFVRLWRENLLNEADREWVKHSGDMLRGNKAAMPPVGKYNAGQKGVFWLMAVSLLALLVTGIMFWQPWFADSFPILARRFAVVIHAASAVALILGVIMHVYAAIWVKGTVRAMTRGTVTEAWARQNHALWHKEMTRGK</sequence>
<evidence type="ECO:0000256" key="12">
    <source>
        <dbReference type="ARBA" id="ARBA00023136"/>
    </source>
</evidence>
<keyword evidence="5" id="KW-1003">Cell membrane</keyword>
<evidence type="ECO:0000256" key="7">
    <source>
        <dbReference type="ARBA" id="ARBA00022692"/>
    </source>
</evidence>
<evidence type="ECO:0000256" key="9">
    <source>
        <dbReference type="ARBA" id="ARBA00022982"/>
    </source>
</evidence>
<dbReference type="NCBIfam" id="TIGR01583">
    <property type="entry name" value="formate-DH-gamm"/>
    <property type="match status" value="1"/>
</dbReference>
<dbReference type="GO" id="GO:0046872">
    <property type="term" value="F:metal ion binding"/>
    <property type="evidence" value="ECO:0007669"/>
    <property type="project" value="UniProtKB-KW"/>
</dbReference>
<evidence type="ECO:0000256" key="10">
    <source>
        <dbReference type="ARBA" id="ARBA00022989"/>
    </source>
</evidence>
<dbReference type="RefSeq" id="WP_133604210.1">
    <property type="nucleotide sequence ID" value="NZ_JAUFPJ010000007.1"/>
</dbReference>
<dbReference type="Pfam" id="PF01292">
    <property type="entry name" value="Ni_hydr_CYTB"/>
    <property type="match status" value="1"/>
</dbReference>
<keyword evidence="16" id="KW-1185">Reference proteome</keyword>
<evidence type="ECO:0000256" key="2">
    <source>
        <dbReference type="ARBA" id="ARBA00004651"/>
    </source>
</evidence>
<dbReference type="InterPro" id="IPR051817">
    <property type="entry name" value="FDH_cytochrome_b556_subunit"/>
</dbReference>
<keyword evidence="9" id="KW-0249">Electron transport</keyword>
<comment type="similarity">
    <text evidence="3">Belongs to the formate dehydrogenase gamma subunit family.</text>
</comment>
<evidence type="ECO:0000256" key="5">
    <source>
        <dbReference type="ARBA" id="ARBA00022475"/>
    </source>
</evidence>
<protein>
    <submittedName>
        <fullName evidence="15">Formate dehydrogenase subunit gamma</fullName>
    </submittedName>
</protein>
<comment type="subcellular location">
    <subcellularLocation>
        <location evidence="2">Cell membrane</location>
        <topology evidence="2">Multi-pass membrane protein</topology>
    </subcellularLocation>
</comment>
<feature type="transmembrane region" description="Helical" evidence="13">
    <location>
        <begin position="54"/>
        <end position="75"/>
    </location>
</feature>
<feature type="transmembrane region" description="Helical" evidence="13">
    <location>
        <begin position="149"/>
        <end position="175"/>
    </location>
</feature>
<feature type="transmembrane region" description="Helical" evidence="13">
    <location>
        <begin position="115"/>
        <end position="137"/>
    </location>
</feature>
<evidence type="ECO:0000256" key="6">
    <source>
        <dbReference type="ARBA" id="ARBA00022617"/>
    </source>
</evidence>
<keyword evidence="7 13" id="KW-0812">Transmembrane</keyword>
<dbReference type="EMBL" id="SNXE01000006">
    <property type="protein sequence ID" value="TDP07930.1"/>
    <property type="molecule type" value="Genomic_DNA"/>
</dbReference>
<evidence type="ECO:0000256" key="3">
    <source>
        <dbReference type="ARBA" id="ARBA00010747"/>
    </source>
</evidence>
<evidence type="ECO:0000256" key="4">
    <source>
        <dbReference type="ARBA" id="ARBA00022448"/>
    </source>
</evidence>
<dbReference type="GO" id="GO:0008863">
    <property type="term" value="F:formate dehydrogenase (NAD+) activity"/>
    <property type="evidence" value="ECO:0007669"/>
    <property type="project" value="InterPro"/>
</dbReference>
<dbReference type="InterPro" id="IPR006471">
    <property type="entry name" value="Formate_DH_gsu"/>
</dbReference>
<dbReference type="GO" id="GO:0015944">
    <property type="term" value="P:formate oxidation"/>
    <property type="evidence" value="ECO:0007669"/>
    <property type="project" value="TreeGrafter"/>
</dbReference>
<evidence type="ECO:0000313" key="16">
    <source>
        <dbReference type="Proteomes" id="UP000295357"/>
    </source>
</evidence>
<keyword evidence="12 13" id="KW-0472">Membrane</keyword>
<dbReference type="AlphaFoldDB" id="A0A4R6MZU4"/>
<feature type="transmembrane region" description="Helical" evidence="13">
    <location>
        <begin position="20"/>
        <end position="42"/>
    </location>
</feature>
<gene>
    <name evidence="15" type="ORF">DFR39_106195</name>
</gene>
<evidence type="ECO:0000313" key="15">
    <source>
        <dbReference type="EMBL" id="TDP07930.1"/>
    </source>
</evidence>
<comment type="cofactor">
    <cofactor evidence="1">
        <name>heme</name>
        <dbReference type="ChEBI" id="CHEBI:30413"/>
    </cofactor>
</comment>
<keyword evidence="10 13" id="KW-1133">Transmembrane helix</keyword>
<dbReference type="InterPro" id="IPR016174">
    <property type="entry name" value="Di-haem_cyt_TM"/>
</dbReference>
<dbReference type="GO" id="GO:0036397">
    <property type="term" value="F:formate dehydrogenase (quinone) activity"/>
    <property type="evidence" value="ECO:0007669"/>
    <property type="project" value="TreeGrafter"/>
</dbReference>
<evidence type="ECO:0000259" key="14">
    <source>
        <dbReference type="Pfam" id="PF01292"/>
    </source>
</evidence>
<reference evidence="15 16" key="1">
    <citation type="submission" date="2019-03" db="EMBL/GenBank/DDBJ databases">
        <title>Genomic Encyclopedia of Type Strains, Phase IV (KMG-IV): sequencing the most valuable type-strain genomes for metagenomic binning, comparative biology and taxonomic classification.</title>
        <authorList>
            <person name="Goeker M."/>
        </authorList>
    </citation>
    <scope>NUCLEOTIDE SEQUENCE [LARGE SCALE GENOMIC DNA]</scope>
    <source>
        <strain evidence="15 16">DSM 25082</strain>
    </source>
</reference>
<evidence type="ECO:0000256" key="8">
    <source>
        <dbReference type="ARBA" id="ARBA00022723"/>
    </source>
</evidence>
<keyword evidence="4" id="KW-0813">Transport</keyword>
<dbReference type="InterPro" id="IPR011577">
    <property type="entry name" value="Cyt_b561_bac/Ni-Hgenase"/>
</dbReference>
<keyword evidence="6" id="KW-0349">Heme</keyword>
<dbReference type="GO" id="GO:0009326">
    <property type="term" value="C:formate dehydrogenase complex"/>
    <property type="evidence" value="ECO:0007669"/>
    <property type="project" value="InterPro"/>
</dbReference>
<dbReference type="OrthoDB" id="9790598at2"/>
<proteinExistence type="inferred from homology"/>
<keyword evidence="8" id="KW-0479">Metal-binding</keyword>
<dbReference type="PANTHER" id="PTHR30074">
    <property type="entry name" value="FORMATE DEHYDROGENASE, NITRATE-INDUCIBLE, CYTOCHROME B556 FDN SUBUNIT"/>
    <property type="match status" value="1"/>
</dbReference>
<evidence type="ECO:0000256" key="13">
    <source>
        <dbReference type="SAM" id="Phobius"/>
    </source>
</evidence>
<comment type="caution">
    <text evidence="15">The sequence shown here is derived from an EMBL/GenBank/DDBJ whole genome shotgun (WGS) entry which is preliminary data.</text>
</comment>
<dbReference type="PANTHER" id="PTHR30074:SF5">
    <property type="entry name" value="FORMATE DEHYDROGENASE, NITRATE-INDUCIBLE, CYTOCHROME B556(FDN) SUBUNIT"/>
    <property type="match status" value="1"/>
</dbReference>
<name>A0A4R6MZU4_9BURK</name>
<dbReference type="SUPFAM" id="SSF81342">
    <property type="entry name" value="Transmembrane di-heme cytochromes"/>
    <property type="match status" value="1"/>
</dbReference>
<evidence type="ECO:0000256" key="11">
    <source>
        <dbReference type="ARBA" id="ARBA00023004"/>
    </source>
</evidence>
<dbReference type="GO" id="GO:0009055">
    <property type="term" value="F:electron transfer activity"/>
    <property type="evidence" value="ECO:0007669"/>
    <property type="project" value="InterPro"/>
</dbReference>
<evidence type="ECO:0000256" key="1">
    <source>
        <dbReference type="ARBA" id="ARBA00001971"/>
    </source>
</evidence>
<dbReference type="Proteomes" id="UP000295357">
    <property type="component" value="Unassembled WGS sequence"/>
</dbReference>
<dbReference type="Gene3D" id="1.20.950.20">
    <property type="entry name" value="Transmembrane di-heme cytochromes, Chain C"/>
    <property type="match status" value="1"/>
</dbReference>
<dbReference type="GO" id="GO:0009061">
    <property type="term" value="P:anaerobic respiration"/>
    <property type="evidence" value="ECO:0007669"/>
    <property type="project" value="TreeGrafter"/>
</dbReference>
<accession>A0A4R6MZU4</accession>
<organism evidence="15 16">
    <name type="scientific">Roseateles asaccharophilus</name>
    <dbReference type="NCBI Taxonomy" id="582607"/>
    <lineage>
        <taxon>Bacteria</taxon>
        <taxon>Pseudomonadati</taxon>
        <taxon>Pseudomonadota</taxon>
        <taxon>Betaproteobacteria</taxon>
        <taxon>Burkholderiales</taxon>
        <taxon>Sphaerotilaceae</taxon>
        <taxon>Roseateles</taxon>
    </lineage>
</organism>
<feature type="domain" description="Cytochrome b561 bacterial/Ni-hydrogenase" evidence="14">
    <location>
        <begin position="8"/>
        <end position="185"/>
    </location>
</feature>
<keyword evidence="11" id="KW-0408">Iron</keyword>
<dbReference type="GO" id="GO:0022904">
    <property type="term" value="P:respiratory electron transport chain"/>
    <property type="evidence" value="ECO:0007669"/>
    <property type="project" value="InterPro"/>
</dbReference>